<feature type="transmembrane region" description="Helical" evidence="1">
    <location>
        <begin position="75"/>
        <end position="94"/>
    </location>
</feature>
<reference evidence="2 3" key="1">
    <citation type="submission" date="2014-03" db="EMBL/GenBank/DDBJ databases">
        <authorList>
            <person name="Urmite Genomes U."/>
        </authorList>
    </citation>
    <scope>NUCLEOTIDE SEQUENCE [LARGE SCALE GENOMIC DNA]</scope>
    <source>
        <strain evidence="2 3">Vm-5</strain>
    </source>
</reference>
<reference evidence="3" key="2">
    <citation type="submission" date="2014-05" db="EMBL/GenBank/DDBJ databases">
        <title>Draft genome sequence of Virgibacillus massiliensis Vm-5.</title>
        <authorList>
            <person name="Khelaifia S."/>
            <person name="Croce O."/>
            <person name="Lagier J.C."/>
            <person name="Raoult D."/>
        </authorList>
    </citation>
    <scope>NUCLEOTIDE SEQUENCE [LARGE SCALE GENOMIC DNA]</scope>
    <source>
        <strain evidence="3">Vm-5</strain>
    </source>
</reference>
<dbReference type="EMBL" id="CCDP010000001">
    <property type="protein sequence ID" value="CDQ38391.1"/>
    <property type="molecule type" value="Genomic_DNA"/>
</dbReference>
<dbReference type="Proteomes" id="UP000028875">
    <property type="component" value="Unassembled WGS sequence"/>
</dbReference>
<keyword evidence="1" id="KW-0472">Membrane</keyword>
<proteinExistence type="predicted"/>
<sequence>MLLHGFIKLLYDFGNWLYKVAYLHFLWLLFTALGFVIFGITPATTALFAILHSWFERDIDKPTMKHFFSIYKEKFKVSNGLGVVLLLIGGFLYFDISISHDYIQSFYLHSLLLIISSFYIIILLYIFPILSRYNLKFHQYVKQAFLIALAQPLETIAMIISLILLFYFFSYLPIMLFFAGSSIIATPLMWLAKRACVLVEKKQTNE</sequence>
<gene>
    <name evidence="2" type="ORF">BN990_00661</name>
</gene>
<dbReference type="AlphaFoldDB" id="A0A024Q8Y5"/>
<dbReference type="eggNOG" id="COG5578">
    <property type="taxonomic scope" value="Bacteria"/>
</dbReference>
<dbReference type="STRING" id="1462526.BN990_00661"/>
<evidence type="ECO:0000313" key="2">
    <source>
        <dbReference type="EMBL" id="CDQ38391.1"/>
    </source>
</evidence>
<keyword evidence="1" id="KW-1133">Transmembrane helix</keyword>
<feature type="transmembrane region" description="Helical" evidence="1">
    <location>
        <begin position="174"/>
        <end position="192"/>
    </location>
</feature>
<keyword evidence="1" id="KW-0812">Transmembrane</keyword>
<comment type="caution">
    <text evidence="2">The sequence shown here is derived from an EMBL/GenBank/DDBJ whole genome shotgun (WGS) entry which is preliminary data.</text>
</comment>
<dbReference type="RefSeq" id="WP_021289726.1">
    <property type="nucleotide sequence ID" value="NZ_BNER01000001.1"/>
</dbReference>
<evidence type="ECO:0000256" key="1">
    <source>
        <dbReference type="SAM" id="Phobius"/>
    </source>
</evidence>
<feature type="transmembrane region" description="Helical" evidence="1">
    <location>
        <begin position="106"/>
        <end position="131"/>
    </location>
</feature>
<accession>A0A024Q8Y5</accession>
<feature type="transmembrane region" description="Helical" evidence="1">
    <location>
        <begin position="25"/>
        <end position="55"/>
    </location>
</feature>
<keyword evidence="3" id="KW-1185">Reference proteome</keyword>
<evidence type="ECO:0000313" key="3">
    <source>
        <dbReference type="Proteomes" id="UP000028875"/>
    </source>
</evidence>
<protein>
    <submittedName>
        <fullName evidence="2">Putative integral membrane protein</fullName>
    </submittedName>
</protein>
<organism evidence="2 3">
    <name type="scientific">Virgibacillus massiliensis</name>
    <dbReference type="NCBI Taxonomy" id="1462526"/>
    <lineage>
        <taxon>Bacteria</taxon>
        <taxon>Bacillati</taxon>
        <taxon>Bacillota</taxon>
        <taxon>Bacilli</taxon>
        <taxon>Bacillales</taxon>
        <taxon>Bacillaceae</taxon>
        <taxon>Virgibacillus</taxon>
    </lineage>
</organism>
<feature type="transmembrane region" description="Helical" evidence="1">
    <location>
        <begin position="143"/>
        <end position="168"/>
    </location>
</feature>
<name>A0A024Q8Y5_9BACI</name>
<dbReference type="OrthoDB" id="2182676at2"/>
<dbReference type="Pfam" id="PF04854">
    <property type="entry name" value="DUF624"/>
    <property type="match status" value="1"/>
</dbReference>
<dbReference type="InterPro" id="IPR006938">
    <property type="entry name" value="DUF624"/>
</dbReference>